<dbReference type="InterPro" id="IPR029033">
    <property type="entry name" value="His_PPase_superfam"/>
</dbReference>
<evidence type="ECO:0000313" key="1">
    <source>
        <dbReference type="EMBL" id="KCZ95043.1"/>
    </source>
</evidence>
<dbReference type="EMBL" id="ARYI01000005">
    <property type="protein sequence ID" value="KCZ95043.1"/>
    <property type="molecule type" value="Genomic_DNA"/>
</dbReference>
<sequence length="200" mass="22517">MPNTTSTQPGRGPIIISRHGRPALDRNLGPRLHWRDYVDWWARYEQGPLADGQDAPQALKDIVSDADIVFASGRLRAQQTADNAAPHLPAVYDPVFNEAPLPPPKLRGFRALPKTWNVLARTVWLTGHSLEGESVGEARVRARSAALKLHEAAADAKVYLAAHGWFNRMLRPELRRLGWVCVRDGGDSYWSYRVYEYRGQ</sequence>
<dbReference type="PATRIC" id="fig|1280951.3.peg.1484"/>
<gene>
    <name evidence="1" type="ORF">HHI_07337</name>
</gene>
<dbReference type="RefSeq" id="WP_011646842.1">
    <property type="nucleotide sequence ID" value="NZ_ARYI01000005.1"/>
</dbReference>
<dbReference type="OrthoDB" id="7200944at2"/>
<dbReference type="Pfam" id="PF00300">
    <property type="entry name" value="His_Phos_1"/>
    <property type="match status" value="1"/>
</dbReference>
<dbReference type="Proteomes" id="UP000025061">
    <property type="component" value="Unassembled WGS sequence"/>
</dbReference>
<dbReference type="InterPro" id="IPR013078">
    <property type="entry name" value="His_Pase_superF_clade-1"/>
</dbReference>
<reference evidence="1 2" key="1">
    <citation type="submission" date="2013-04" db="EMBL/GenBank/DDBJ databases">
        <title>Hyphomonas hirschiana VP5 Genome Sequencing.</title>
        <authorList>
            <person name="Lai Q."/>
            <person name="Shao Z."/>
        </authorList>
    </citation>
    <scope>NUCLEOTIDE SEQUENCE [LARGE SCALE GENOMIC DNA]</scope>
    <source>
        <strain evidence="1 2">VP5</strain>
    </source>
</reference>
<accession>A0A059FX90</accession>
<comment type="caution">
    <text evidence="1">The sequence shown here is derived from an EMBL/GenBank/DDBJ whole genome shotgun (WGS) entry which is preliminary data.</text>
</comment>
<dbReference type="AlphaFoldDB" id="A0A059FX90"/>
<dbReference type="SUPFAM" id="SSF53254">
    <property type="entry name" value="Phosphoglycerate mutase-like"/>
    <property type="match status" value="1"/>
</dbReference>
<name>A0A059FX90_9PROT</name>
<proteinExistence type="predicted"/>
<organism evidence="1 2">
    <name type="scientific">Hyphomonas hirschiana VP5</name>
    <dbReference type="NCBI Taxonomy" id="1280951"/>
    <lineage>
        <taxon>Bacteria</taxon>
        <taxon>Pseudomonadati</taxon>
        <taxon>Pseudomonadota</taxon>
        <taxon>Alphaproteobacteria</taxon>
        <taxon>Hyphomonadales</taxon>
        <taxon>Hyphomonadaceae</taxon>
        <taxon>Hyphomonas</taxon>
    </lineage>
</organism>
<keyword evidence="2" id="KW-1185">Reference proteome</keyword>
<dbReference type="Gene3D" id="3.40.50.1240">
    <property type="entry name" value="Phosphoglycerate mutase-like"/>
    <property type="match status" value="1"/>
</dbReference>
<protein>
    <submittedName>
        <fullName evidence="1">Phosphoglycerate mutase family protein</fullName>
    </submittedName>
</protein>
<evidence type="ECO:0000313" key="2">
    <source>
        <dbReference type="Proteomes" id="UP000025061"/>
    </source>
</evidence>